<dbReference type="EMBL" id="LKBG01000249">
    <property type="protein sequence ID" value="KQB34256.1"/>
    <property type="molecule type" value="Genomic_DNA"/>
</dbReference>
<dbReference type="OrthoDB" id="201945at2157"/>
<evidence type="ECO:0000313" key="1">
    <source>
        <dbReference type="EMBL" id="KPV46186.1"/>
    </source>
</evidence>
<evidence type="ECO:0008006" key="5">
    <source>
        <dbReference type="Google" id="ProtNLM"/>
    </source>
</evidence>
<dbReference type="Proteomes" id="UP000050515">
    <property type="component" value="Unassembled WGS sequence"/>
</dbReference>
<dbReference type="Pfam" id="PF02680">
    <property type="entry name" value="DUF211"/>
    <property type="match status" value="1"/>
</dbReference>
<dbReference type="PANTHER" id="PTHR42240">
    <property type="entry name" value="DUF211 DOMAIN-CONTAINING PROTEIN"/>
    <property type="match status" value="1"/>
</dbReference>
<evidence type="ECO:0000313" key="4">
    <source>
        <dbReference type="Proteomes" id="UP000050515"/>
    </source>
</evidence>
<dbReference type="RefSeq" id="WP_048101187.1">
    <property type="nucleotide sequence ID" value="NZ_JBBYJF010000007.1"/>
</dbReference>
<reference evidence="1 4" key="1">
    <citation type="submission" date="2015-09" db="EMBL/GenBank/DDBJ databases">
        <title>Draft genome sequence of Acidiplasma aeolicum DSM 18409.</title>
        <authorList>
            <person name="Hemp J."/>
        </authorList>
    </citation>
    <scope>NUCLEOTIDE SEQUENCE [LARGE SCALE GENOMIC DNA]</scope>
    <source>
        <strain evidence="1 4">V</strain>
    </source>
</reference>
<dbReference type="Gene3D" id="3.30.70.1340">
    <property type="entry name" value="MTH889-like domain"/>
    <property type="match status" value="1"/>
</dbReference>
<reference evidence="2 3" key="2">
    <citation type="submission" date="2015-09" db="EMBL/GenBank/DDBJ databases">
        <title>Heavy metals and arsenic resistance mechanisms in polyextremophilic archaea of the family Ferroplasmaceae.</title>
        <authorList>
            <person name="Bulaev A.G."/>
            <person name="Kanygina A.V."/>
        </authorList>
    </citation>
    <scope>NUCLEOTIDE SEQUENCE [LARGE SCALE GENOMIC DNA]</scope>
    <source>
        <strain evidence="2 3">VT</strain>
    </source>
</reference>
<keyword evidence="3" id="KW-1185">Reference proteome</keyword>
<proteinExistence type="predicted"/>
<accession>A0A0Q0RWK0</accession>
<protein>
    <recommendedName>
        <fullName evidence="5">DUF211 domain-containing protein</fullName>
    </recommendedName>
</protein>
<dbReference type="SUPFAM" id="SSF160363">
    <property type="entry name" value="MTH889-like"/>
    <property type="match status" value="1"/>
</dbReference>
<dbReference type="InterPro" id="IPR023129">
    <property type="entry name" value="MTH889-like_dom_sf"/>
</dbReference>
<dbReference type="AlphaFoldDB" id="A0A0Q0RWK0"/>
<name>A0A0Q0RWK0_9ARCH</name>
<dbReference type="Proteomes" id="UP000050320">
    <property type="component" value="Unassembled WGS sequence"/>
</dbReference>
<evidence type="ECO:0000313" key="2">
    <source>
        <dbReference type="EMBL" id="KQB34256.1"/>
    </source>
</evidence>
<dbReference type="InterPro" id="IPR003831">
    <property type="entry name" value="DUF211"/>
</dbReference>
<comment type="caution">
    <text evidence="2">The sequence shown here is derived from an EMBL/GenBank/DDBJ whole genome shotgun (WGS) entry which is preliminary data.</text>
</comment>
<gene>
    <name evidence="2" type="ORF">AOG54_05395</name>
    <name evidence="1" type="ORF">SE19_06655</name>
</gene>
<sequence>MNLRRILLDVDKGLNRPTLTELAGSIEEVPGVEAVKITVTEMDMETMGTSIIVEGMNINYNYLIKTIEDMGCAIHSIDEVVAGKHIVK</sequence>
<dbReference type="PATRIC" id="fig|507754.4.peg.1771"/>
<dbReference type="GeneID" id="84221006"/>
<dbReference type="PANTHER" id="PTHR42240:SF1">
    <property type="entry name" value="DUF211 DOMAIN-CONTAINING PROTEIN"/>
    <property type="match status" value="1"/>
</dbReference>
<organism evidence="2 3">
    <name type="scientific">Acidiplasma aeolicum</name>
    <dbReference type="NCBI Taxonomy" id="507754"/>
    <lineage>
        <taxon>Archaea</taxon>
        <taxon>Methanobacteriati</taxon>
        <taxon>Thermoplasmatota</taxon>
        <taxon>Thermoplasmata</taxon>
        <taxon>Thermoplasmatales</taxon>
        <taxon>Ferroplasmaceae</taxon>
        <taxon>Acidiplasma</taxon>
    </lineage>
</organism>
<evidence type="ECO:0000313" key="3">
    <source>
        <dbReference type="Proteomes" id="UP000050320"/>
    </source>
</evidence>
<dbReference type="EMBL" id="LJCQ01000286">
    <property type="protein sequence ID" value="KPV46186.1"/>
    <property type="molecule type" value="Genomic_DNA"/>
</dbReference>